<feature type="domain" description="ABC transmembrane type-1" evidence="12">
    <location>
        <begin position="945"/>
        <end position="1206"/>
    </location>
</feature>
<evidence type="ECO:0008006" key="15">
    <source>
        <dbReference type="Google" id="ProtNLM"/>
    </source>
</evidence>
<feature type="transmembrane region" description="Helical" evidence="10">
    <location>
        <begin position="923"/>
        <end position="945"/>
    </location>
</feature>
<comment type="subcellular location">
    <subcellularLocation>
        <location evidence="1">Membrane</location>
        <topology evidence="1">Multi-pass membrane protein</topology>
    </subcellularLocation>
</comment>
<dbReference type="SUPFAM" id="SSF90123">
    <property type="entry name" value="ABC transporter transmembrane region"/>
    <property type="match status" value="2"/>
</dbReference>
<dbReference type="InterPro" id="IPR050173">
    <property type="entry name" value="ABC_transporter_C-like"/>
</dbReference>
<evidence type="ECO:0000256" key="2">
    <source>
        <dbReference type="ARBA" id="ARBA00009726"/>
    </source>
</evidence>
<dbReference type="PANTHER" id="PTHR24223">
    <property type="entry name" value="ATP-BINDING CASSETTE SUB-FAMILY C"/>
    <property type="match status" value="1"/>
</dbReference>
<dbReference type="InterPro" id="IPR003439">
    <property type="entry name" value="ABC_transporter-like_ATP-bd"/>
</dbReference>
<feature type="transmembrane region" description="Helical" evidence="10">
    <location>
        <begin position="1175"/>
        <end position="1194"/>
    </location>
</feature>
<dbReference type="PROSITE" id="PS50893">
    <property type="entry name" value="ABC_TRANSPORTER_2"/>
    <property type="match status" value="2"/>
</dbReference>
<evidence type="ECO:0000259" key="12">
    <source>
        <dbReference type="PROSITE" id="PS50929"/>
    </source>
</evidence>
<dbReference type="Gene3D" id="1.20.1560.10">
    <property type="entry name" value="ABC transporter type 1, transmembrane domain"/>
    <property type="match status" value="2"/>
</dbReference>
<feature type="transmembrane region" description="Helical" evidence="10">
    <location>
        <begin position="965"/>
        <end position="991"/>
    </location>
</feature>
<organism evidence="13 14">
    <name type="scientific">Neoarthrinium moseri</name>
    <dbReference type="NCBI Taxonomy" id="1658444"/>
    <lineage>
        <taxon>Eukaryota</taxon>
        <taxon>Fungi</taxon>
        <taxon>Dikarya</taxon>
        <taxon>Ascomycota</taxon>
        <taxon>Pezizomycotina</taxon>
        <taxon>Sordariomycetes</taxon>
        <taxon>Xylariomycetidae</taxon>
        <taxon>Amphisphaeriales</taxon>
        <taxon>Apiosporaceae</taxon>
        <taxon>Neoarthrinium</taxon>
    </lineage>
</organism>
<dbReference type="FunFam" id="1.20.1560.10:FF:000055">
    <property type="entry name" value="ABC multidrug transporter (Eurofung)"/>
    <property type="match status" value="1"/>
</dbReference>
<dbReference type="Gene3D" id="3.40.50.300">
    <property type="entry name" value="P-loop containing nucleotide triphosphate hydrolases"/>
    <property type="match status" value="2"/>
</dbReference>
<keyword evidence="14" id="KW-1185">Reference proteome</keyword>
<keyword evidence="5" id="KW-0547">Nucleotide-binding</keyword>
<feature type="domain" description="ABC transmembrane type-1" evidence="12">
    <location>
        <begin position="279"/>
        <end position="556"/>
    </location>
</feature>
<dbReference type="FunFam" id="1.20.1560.10:FF:000066">
    <property type="entry name" value="ABC multidrug transporter (Eurofung)"/>
    <property type="match status" value="1"/>
</dbReference>
<evidence type="ECO:0000256" key="4">
    <source>
        <dbReference type="ARBA" id="ARBA00022692"/>
    </source>
</evidence>
<dbReference type="InterPro" id="IPR044726">
    <property type="entry name" value="ABCC_6TM_D2"/>
</dbReference>
<dbReference type="SMART" id="SM00382">
    <property type="entry name" value="AAA"/>
    <property type="match status" value="2"/>
</dbReference>
<gene>
    <name evidence="13" type="ORF">JX265_010845</name>
</gene>
<evidence type="ECO:0000256" key="10">
    <source>
        <dbReference type="SAM" id="Phobius"/>
    </source>
</evidence>
<dbReference type="Pfam" id="PF00664">
    <property type="entry name" value="ABC_membrane"/>
    <property type="match status" value="2"/>
</dbReference>
<reference evidence="13" key="1">
    <citation type="submission" date="2021-03" db="EMBL/GenBank/DDBJ databases">
        <title>Revisited historic fungal species revealed as producer of novel bioactive compounds through whole genome sequencing and comparative genomics.</title>
        <authorList>
            <person name="Vignolle G.A."/>
            <person name="Hochenegger N."/>
            <person name="Mach R.L."/>
            <person name="Mach-Aigner A.R."/>
            <person name="Javad Rahimi M."/>
            <person name="Salim K.A."/>
            <person name="Chan C.M."/>
            <person name="Lim L.B.L."/>
            <person name="Cai F."/>
            <person name="Druzhinina I.S."/>
            <person name="U'Ren J.M."/>
            <person name="Derntl C."/>
        </authorList>
    </citation>
    <scope>NUCLEOTIDE SEQUENCE</scope>
    <source>
        <strain evidence="13">TUCIM 5799</strain>
    </source>
</reference>
<dbReference type="Proteomes" id="UP000829685">
    <property type="component" value="Unassembled WGS sequence"/>
</dbReference>
<evidence type="ECO:0000256" key="7">
    <source>
        <dbReference type="ARBA" id="ARBA00022989"/>
    </source>
</evidence>
<keyword evidence="9" id="KW-0325">Glycoprotein</keyword>
<dbReference type="InterPro" id="IPR017871">
    <property type="entry name" value="ABC_transporter-like_CS"/>
</dbReference>
<dbReference type="InterPro" id="IPR027417">
    <property type="entry name" value="P-loop_NTPase"/>
</dbReference>
<dbReference type="CDD" id="cd03244">
    <property type="entry name" value="ABCC_MRP_domain2"/>
    <property type="match status" value="1"/>
</dbReference>
<keyword evidence="4 10" id="KW-0812">Transmembrane</keyword>
<dbReference type="FunFam" id="3.40.50.300:FF:000630">
    <property type="entry name" value="ATP-binding cassette (ABC) transporter, putative"/>
    <property type="match status" value="1"/>
</dbReference>
<dbReference type="CDD" id="cd03250">
    <property type="entry name" value="ABCC_MRP_domain1"/>
    <property type="match status" value="1"/>
</dbReference>
<dbReference type="InterPro" id="IPR036640">
    <property type="entry name" value="ABC1_TM_sf"/>
</dbReference>
<evidence type="ECO:0000256" key="6">
    <source>
        <dbReference type="ARBA" id="ARBA00022840"/>
    </source>
</evidence>
<dbReference type="GO" id="GO:0005524">
    <property type="term" value="F:ATP binding"/>
    <property type="evidence" value="ECO:0007669"/>
    <property type="project" value="UniProtKB-KW"/>
</dbReference>
<keyword evidence="3" id="KW-0813">Transport</keyword>
<evidence type="ECO:0000313" key="13">
    <source>
        <dbReference type="EMBL" id="KAI1858177.1"/>
    </source>
</evidence>
<proteinExistence type="inferred from homology"/>
<feature type="domain" description="ABC transporter" evidence="11">
    <location>
        <begin position="1253"/>
        <end position="1488"/>
    </location>
</feature>
<dbReference type="InterPro" id="IPR011527">
    <property type="entry name" value="ABC1_TM_dom"/>
</dbReference>
<feature type="domain" description="ABC transporter" evidence="11">
    <location>
        <begin position="637"/>
        <end position="865"/>
    </location>
</feature>
<comment type="caution">
    <text evidence="13">The sequence shown here is derived from an EMBL/GenBank/DDBJ whole genome shotgun (WGS) entry which is preliminary data.</text>
</comment>
<feature type="transmembrane region" description="Helical" evidence="10">
    <location>
        <begin position="407"/>
        <end position="429"/>
    </location>
</feature>
<dbReference type="InterPro" id="IPR003593">
    <property type="entry name" value="AAA+_ATPase"/>
</dbReference>
<evidence type="ECO:0000313" key="14">
    <source>
        <dbReference type="Proteomes" id="UP000829685"/>
    </source>
</evidence>
<name>A0A9P9WDJ6_9PEZI</name>
<feature type="transmembrane region" description="Helical" evidence="10">
    <location>
        <begin position="1062"/>
        <end position="1079"/>
    </location>
</feature>
<dbReference type="CDD" id="cd18580">
    <property type="entry name" value="ABC_6TM_ABCC_D2"/>
    <property type="match status" value="1"/>
</dbReference>
<sequence>MSTVTKCAIDTLSDFGPATTCAAVNDFTLLFEELILTIVPAAVAGAVIPSYLRPLLGSDRKVVWSWHPIAKLALWASICLVNAVQFGVTSRPSSPQTVATIATCVAVFAIDIGLGILSHLTHMRSLKPSSPILVFLFLTLVFDVARCRTLWFLESGEDMAKAMTASVALKAVLLVLESMEKRGILLDQYRDSPPQCTVGVLNQWLCWWMNPLLIYGYRQTHSLETLFEVDPDLYIQDHDGTRLSDLWNSRKSKESPNALLLVSLKHNLRAIGKAVLPRLLQTGFSFAQPFLLKRVIEYIELPETADSEFDGTGLIVSYMIVYVGIALATSVTQHWANHLVTRIRAGLVDLIYAHTLKIQCLAVDEADAVTLMSTDVERITTGLRTFQELWACPIEIALSLWLLSDRLHVAAVAPAAVIVAFTGTAIAVASKVGIAQKAWIDKIQQRVSATASLLGAMTSVKMTGLTQTLTRKITKLRDEEIKTSFGYRLVLIKIVTLTFSSTAMTPVASFGMYILLQQYRGYAVLDPAITLTTLTLLQLLLAPVAILIDALSGVMSAVGCFERIRQYLLSKQKDDKRIVQKPQSGRSWEHDSIGNLMRSSSSRRASGMDLYSIPLRRYPRRESQEGDLDGPRNSVVFHRASFGWKDDEKPVLKDLNLKLPRGKLTMVIGPVGSGKSTFLQTLLGETRNSNQVGYVQVCFDDAAYCQQRPWISNTTIRQNILGGFGFDPLWYSTVIQSCCLARDLELLPEGDMTKVGSNGASLSGGQQVRIALARAIYSKKKTMLLDDVLSGLDATTMDAVFTSLFSRGGLLKKHGVTVILATNAINRLPNSDHIIVLGQNGAISEQGSFRALSSRPGYVSSLNLEKRLNWDSQASTSDEKPENATLATREALARALPLLQAPNGSSSGDLATYKYYIESFGWFRWWIFIGTCSFYGFGVCFPHAWAQMWADYNILHPGEKAGYYVGIYLLLAALTVISLGAGAGFLVMSIAPRVAKTMHSRVLNAVMNAPIAFFSQADSGSLINRFSQDMELIDMELPVSLIHTVLMIFVLTAQTLVIVSTAKYAGVALPVCVLAAYMTQKYYLRTSRVLRLLDIEAKSLLFSHFLETLAGLVTIRAFQWTEGYAKTNAALINVAQRPAYLLLCVQRWLGLVLDLLVSGIAVVLAAIAVKTRGQVDAGVMGLALLNVVGFSATLKQLITNWTLLETSTGALCRVKDFTSSVDSEMDDDKAQEFYQQVVACPWKVLASEPRTGIGFNDLTASYSKYSEPILKGVSFWIEPGQRIGICGRSGSGKSSLLASLLRMTYVQSGSIVIDGIDTSILAPDQVRLRLNALPQQPFLLPGTIRDNVDPLDEHDFDSIMEALDLVGLRDLLLNELPGGLDAQMPTNLLSHGQTQLLCLARALVRRHSSDVLILDEATASVDAETEALMQRLIADKFQGKTIIAVAHRLDTVIDYDRIAVLDGGMLVEWDHPSRLLQQDSIFRRLYRDSREVGSDGPTGLAL</sequence>
<feature type="transmembrane region" description="Helical" evidence="10">
    <location>
        <begin position="490"/>
        <end position="516"/>
    </location>
</feature>
<comment type="similarity">
    <text evidence="2">Belongs to the ABC transporter superfamily. ABCC family. Conjugate transporter (TC 3.A.1.208) subfamily.</text>
</comment>
<evidence type="ECO:0000256" key="5">
    <source>
        <dbReference type="ARBA" id="ARBA00022741"/>
    </source>
</evidence>
<accession>A0A9P9WDJ6</accession>
<feature type="transmembrane region" description="Helical" evidence="10">
    <location>
        <begin position="100"/>
        <end position="120"/>
    </location>
</feature>
<keyword evidence="8 10" id="KW-0472">Membrane</keyword>
<feature type="transmembrane region" description="Helical" evidence="10">
    <location>
        <begin position="34"/>
        <end position="52"/>
    </location>
</feature>
<protein>
    <recommendedName>
        <fullName evidence="15">ABC transporter</fullName>
    </recommendedName>
</protein>
<keyword evidence="6" id="KW-0067">ATP-binding</keyword>
<feature type="transmembrane region" description="Helical" evidence="10">
    <location>
        <begin position="1148"/>
        <end position="1168"/>
    </location>
</feature>
<evidence type="ECO:0000259" key="11">
    <source>
        <dbReference type="PROSITE" id="PS50893"/>
    </source>
</evidence>
<dbReference type="GO" id="GO:0140359">
    <property type="term" value="F:ABC-type transporter activity"/>
    <property type="evidence" value="ECO:0007669"/>
    <property type="project" value="InterPro"/>
</dbReference>
<dbReference type="PROSITE" id="PS50929">
    <property type="entry name" value="ABC_TM1F"/>
    <property type="match status" value="2"/>
</dbReference>
<evidence type="ECO:0000256" key="3">
    <source>
        <dbReference type="ARBA" id="ARBA00022448"/>
    </source>
</evidence>
<keyword evidence="7 10" id="KW-1133">Transmembrane helix</keyword>
<evidence type="ECO:0000256" key="8">
    <source>
        <dbReference type="ARBA" id="ARBA00023136"/>
    </source>
</evidence>
<evidence type="ECO:0000256" key="9">
    <source>
        <dbReference type="ARBA" id="ARBA00023180"/>
    </source>
</evidence>
<dbReference type="Pfam" id="PF00005">
    <property type="entry name" value="ABC_tran"/>
    <property type="match status" value="2"/>
</dbReference>
<dbReference type="GO" id="GO:0016887">
    <property type="term" value="F:ATP hydrolysis activity"/>
    <property type="evidence" value="ECO:0007669"/>
    <property type="project" value="InterPro"/>
</dbReference>
<dbReference type="PROSITE" id="PS00211">
    <property type="entry name" value="ABC_TRANSPORTER_1"/>
    <property type="match status" value="1"/>
</dbReference>
<dbReference type="FunFam" id="3.40.50.300:FF:001854">
    <property type="entry name" value="ABC multidrug transporter (Eurofung)"/>
    <property type="match status" value="1"/>
</dbReference>
<dbReference type="SUPFAM" id="SSF52540">
    <property type="entry name" value="P-loop containing nucleoside triphosphate hydrolases"/>
    <property type="match status" value="2"/>
</dbReference>
<dbReference type="EMBL" id="JAFIMR010000037">
    <property type="protein sequence ID" value="KAI1858177.1"/>
    <property type="molecule type" value="Genomic_DNA"/>
</dbReference>
<dbReference type="PANTHER" id="PTHR24223:SF399">
    <property type="entry name" value="ABC TRANSPORTER ATNG"/>
    <property type="match status" value="1"/>
</dbReference>
<dbReference type="GO" id="GO:0016020">
    <property type="term" value="C:membrane"/>
    <property type="evidence" value="ECO:0007669"/>
    <property type="project" value="UniProtKB-SubCell"/>
</dbReference>
<feature type="transmembrane region" description="Helical" evidence="10">
    <location>
        <begin position="72"/>
        <end position="88"/>
    </location>
</feature>
<evidence type="ECO:0000256" key="1">
    <source>
        <dbReference type="ARBA" id="ARBA00004141"/>
    </source>
</evidence>
<feature type="transmembrane region" description="Helical" evidence="10">
    <location>
        <begin position="536"/>
        <end position="561"/>
    </location>
</feature>